<dbReference type="UniPathway" id="UPA00031">
    <property type="reaction ID" value="UER00006"/>
</dbReference>
<comment type="function">
    <text evidence="17 18">Catalyzes the condensation of ATP and 5-phosphoribose 1-diphosphate to form N'-(5'-phosphoribosyl)-ATP (PR-ATP). Has a crucial role in the pathway because the rate of histidine biosynthesis seems to be controlled primarily by regulation of HisG enzymatic activity.</text>
</comment>
<dbReference type="GO" id="GO:0003879">
    <property type="term" value="F:ATP phosphoribosyltransferase activity"/>
    <property type="evidence" value="ECO:0007669"/>
    <property type="project" value="UniProtKB-UniRule"/>
</dbReference>
<dbReference type="InterPro" id="IPR020621">
    <property type="entry name" value="ATP-PRT_HisG_long"/>
</dbReference>
<evidence type="ECO:0000256" key="13">
    <source>
        <dbReference type="ARBA" id="ARBA00022741"/>
    </source>
</evidence>
<keyword evidence="15 18" id="KW-0460">Magnesium</keyword>
<evidence type="ECO:0000256" key="14">
    <source>
        <dbReference type="ARBA" id="ARBA00022840"/>
    </source>
</evidence>
<feature type="domain" description="ATP phosphoribosyltransferase catalytic" evidence="19">
    <location>
        <begin position="62"/>
        <end position="216"/>
    </location>
</feature>
<dbReference type="PROSITE" id="PS01316">
    <property type="entry name" value="ATP_P_PHORIBOSYLTR"/>
    <property type="match status" value="1"/>
</dbReference>
<keyword evidence="12 18" id="KW-0479">Metal-binding</keyword>
<evidence type="ECO:0000256" key="1">
    <source>
        <dbReference type="ARBA" id="ARBA00000915"/>
    </source>
</evidence>
<dbReference type="Gene3D" id="3.30.70.120">
    <property type="match status" value="1"/>
</dbReference>
<gene>
    <name evidence="18" type="primary">hisG</name>
    <name evidence="21" type="ORF">FRZ67_22480</name>
</gene>
<evidence type="ECO:0000256" key="17">
    <source>
        <dbReference type="ARBA" id="ARBA00024861"/>
    </source>
</evidence>
<dbReference type="InterPro" id="IPR001348">
    <property type="entry name" value="ATP_PRibTrfase_HisG"/>
</dbReference>
<dbReference type="InterPro" id="IPR013820">
    <property type="entry name" value="ATP_PRibTrfase_cat"/>
</dbReference>
<dbReference type="OrthoDB" id="9801867at2"/>
<dbReference type="Pfam" id="PF08029">
    <property type="entry name" value="HisG_C"/>
    <property type="match status" value="1"/>
</dbReference>
<dbReference type="InterPro" id="IPR018198">
    <property type="entry name" value="ATP_PRibTrfase_CS"/>
</dbReference>
<evidence type="ECO:0000256" key="7">
    <source>
        <dbReference type="ARBA" id="ARBA00020998"/>
    </source>
</evidence>
<keyword evidence="16 18" id="KW-0368">Histidine biosynthesis</keyword>
<dbReference type="EC" id="2.4.2.17" evidence="6 18"/>
<evidence type="ECO:0000259" key="20">
    <source>
        <dbReference type="Pfam" id="PF08029"/>
    </source>
</evidence>
<keyword evidence="22" id="KW-1185">Reference proteome</keyword>
<sequence>MNKNNNTPSGDGGKLKIAIQKSGRLHDDSIKLLKECGIDISNGVNKLKSEASNFPLEVYFLRDDDIPQYVEDAVADLGFVGENVVYEKEKQVEVVEKLGFGKCRLSIAVRRGEEYDKISSLQGKKIATSYPVLVKKFLDENNITAEIHEISGSVEIAPGIGLADAICDLVSSGSTLFMNGLKETETILNSQAVLIKNKNLDGEKQNLLNKLLFRIQSVKKAKNNKYVLLNAPNDNLKQIISLLPGMKSPTVLPLAEEGWSSVHSVISENEFWDIIEKLKAAGAQGILVVPIEKMII</sequence>
<keyword evidence="8 18" id="KW-0963">Cytoplasm</keyword>
<dbReference type="GO" id="GO:0005737">
    <property type="term" value="C:cytoplasm"/>
    <property type="evidence" value="ECO:0007669"/>
    <property type="project" value="UniProtKB-SubCell"/>
</dbReference>
<accession>A0A5B8VF44</accession>
<keyword evidence="10 18" id="KW-0328">Glycosyltransferase</keyword>
<comment type="similarity">
    <text evidence="5 18">Belongs to the ATP phosphoribosyltransferase family. Long subfamily.</text>
</comment>
<dbReference type="GO" id="GO:0000287">
    <property type="term" value="F:magnesium ion binding"/>
    <property type="evidence" value="ECO:0007669"/>
    <property type="project" value="UniProtKB-UniRule"/>
</dbReference>
<evidence type="ECO:0000256" key="9">
    <source>
        <dbReference type="ARBA" id="ARBA00022605"/>
    </source>
</evidence>
<dbReference type="NCBIfam" id="TIGR03455">
    <property type="entry name" value="HisG_C-term"/>
    <property type="match status" value="1"/>
</dbReference>
<feature type="domain" description="Histidine biosynthesis HisG C-terminal" evidence="20">
    <location>
        <begin position="221"/>
        <end position="293"/>
    </location>
</feature>
<reference evidence="21 22" key="1">
    <citation type="journal article" date="2016" name="Int. J. Syst. Evol. Microbiol.">
        <title>Panacibacter ginsenosidivorans gen. nov., sp. nov., with ginsenoside converting activity isolated from soil of a ginseng field.</title>
        <authorList>
            <person name="Siddiqi M.Z."/>
            <person name="Muhammad Shafi S."/>
            <person name="Choi K.D."/>
            <person name="Im W.T."/>
        </authorList>
    </citation>
    <scope>NUCLEOTIDE SEQUENCE [LARGE SCALE GENOMIC DNA]</scope>
    <source>
        <strain evidence="21 22">Gsoil1550</strain>
    </source>
</reference>
<comment type="subcellular location">
    <subcellularLocation>
        <location evidence="3 18">Cytoplasm</location>
    </subcellularLocation>
</comment>
<dbReference type="InterPro" id="IPR011322">
    <property type="entry name" value="N-reg_PII-like_a/b"/>
</dbReference>
<dbReference type="AlphaFoldDB" id="A0A5B8VF44"/>
<evidence type="ECO:0000256" key="16">
    <source>
        <dbReference type="ARBA" id="ARBA00023102"/>
    </source>
</evidence>
<proteinExistence type="inferred from homology"/>
<evidence type="ECO:0000256" key="4">
    <source>
        <dbReference type="ARBA" id="ARBA00004667"/>
    </source>
</evidence>
<dbReference type="Proteomes" id="UP000321533">
    <property type="component" value="Chromosome"/>
</dbReference>
<organism evidence="21 22">
    <name type="scientific">Panacibacter ginsenosidivorans</name>
    <dbReference type="NCBI Taxonomy" id="1813871"/>
    <lineage>
        <taxon>Bacteria</taxon>
        <taxon>Pseudomonadati</taxon>
        <taxon>Bacteroidota</taxon>
        <taxon>Chitinophagia</taxon>
        <taxon>Chitinophagales</taxon>
        <taxon>Chitinophagaceae</taxon>
        <taxon>Panacibacter</taxon>
    </lineage>
</organism>
<evidence type="ECO:0000256" key="11">
    <source>
        <dbReference type="ARBA" id="ARBA00022679"/>
    </source>
</evidence>
<keyword evidence="11 18" id="KW-0808">Transferase</keyword>
<evidence type="ECO:0000256" key="3">
    <source>
        <dbReference type="ARBA" id="ARBA00004496"/>
    </source>
</evidence>
<evidence type="ECO:0000256" key="18">
    <source>
        <dbReference type="HAMAP-Rule" id="MF_00079"/>
    </source>
</evidence>
<dbReference type="EMBL" id="CP042435">
    <property type="protein sequence ID" value="QEC69929.1"/>
    <property type="molecule type" value="Genomic_DNA"/>
</dbReference>
<keyword evidence="9 18" id="KW-0028">Amino-acid biosynthesis</keyword>
<dbReference type="SUPFAM" id="SSF53850">
    <property type="entry name" value="Periplasmic binding protein-like II"/>
    <property type="match status" value="1"/>
</dbReference>
<evidence type="ECO:0000259" key="19">
    <source>
        <dbReference type="Pfam" id="PF01634"/>
    </source>
</evidence>
<keyword evidence="13 18" id="KW-0547">Nucleotide-binding</keyword>
<dbReference type="NCBIfam" id="TIGR00070">
    <property type="entry name" value="hisG"/>
    <property type="match status" value="1"/>
</dbReference>
<dbReference type="Gene3D" id="3.40.190.10">
    <property type="entry name" value="Periplasmic binding protein-like II"/>
    <property type="match status" value="2"/>
</dbReference>
<dbReference type="HAMAP" id="MF_00079">
    <property type="entry name" value="HisG_Long"/>
    <property type="match status" value="1"/>
</dbReference>
<dbReference type="GO" id="GO:0005524">
    <property type="term" value="F:ATP binding"/>
    <property type="evidence" value="ECO:0007669"/>
    <property type="project" value="UniProtKB-KW"/>
</dbReference>
<name>A0A5B8VF44_9BACT</name>
<dbReference type="RefSeq" id="WP_147192805.1">
    <property type="nucleotide sequence ID" value="NZ_CP042435.1"/>
</dbReference>
<dbReference type="FunFam" id="3.40.190.10:FF:000008">
    <property type="entry name" value="ATP phosphoribosyltransferase"/>
    <property type="match status" value="1"/>
</dbReference>
<evidence type="ECO:0000256" key="8">
    <source>
        <dbReference type="ARBA" id="ARBA00022490"/>
    </source>
</evidence>
<evidence type="ECO:0000256" key="5">
    <source>
        <dbReference type="ARBA" id="ARBA00007955"/>
    </source>
</evidence>
<dbReference type="KEGG" id="pgin:FRZ67_22480"/>
<dbReference type="SUPFAM" id="SSF54913">
    <property type="entry name" value="GlnB-like"/>
    <property type="match status" value="1"/>
</dbReference>
<keyword evidence="14 18" id="KW-0067">ATP-binding</keyword>
<dbReference type="InterPro" id="IPR013115">
    <property type="entry name" value="HisG_C"/>
</dbReference>
<comment type="cofactor">
    <cofactor evidence="2 18">
        <name>Mg(2+)</name>
        <dbReference type="ChEBI" id="CHEBI:18420"/>
    </cofactor>
</comment>
<comment type="catalytic activity">
    <reaction evidence="1 18">
        <text>1-(5-phospho-beta-D-ribosyl)-ATP + diphosphate = 5-phospho-alpha-D-ribose 1-diphosphate + ATP</text>
        <dbReference type="Rhea" id="RHEA:18473"/>
        <dbReference type="ChEBI" id="CHEBI:30616"/>
        <dbReference type="ChEBI" id="CHEBI:33019"/>
        <dbReference type="ChEBI" id="CHEBI:58017"/>
        <dbReference type="ChEBI" id="CHEBI:73183"/>
        <dbReference type="EC" id="2.4.2.17"/>
    </reaction>
</comment>
<dbReference type="Pfam" id="PF01634">
    <property type="entry name" value="HisG"/>
    <property type="match status" value="1"/>
</dbReference>
<dbReference type="GO" id="GO:0000105">
    <property type="term" value="P:L-histidine biosynthetic process"/>
    <property type="evidence" value="ECO:0007669"/>
    <property type="project" value="UniProtKB-UniRule"/>
</dbReference>
<evidence type="ECO:0000256" key="12">
    <source>
        <dbReference type="ARBA" id="ARBA00022723"/>
    </source>
</evidence>
<protein>
    <recommendedName>
        <fullName evidence="7 18">ATP phosphoribosyltransferase</fullName>
        <shortName evidence="18">ATP-PRT</shortName>
        <shortName evidence="18">ATP-PRTase</shortName>
        <ecNumber evidence="6 18">2.4.2.17</ecNumber>
    </recommendedName>
</protein>
<dbReference type="FunFam" id="3.30.70.120:FF:000002">
    <property type="entry name" value="ATP phosphoribosyltransferase"/>
    <property type="match status" value="1"/>
</dbReference>
<evidence type="ECO:0000256" key="6">
    <source>
        <dbReference type="ARBA" id="ARBA00011946"/>
    </source>
</evidence>
<dbReference type="PANTHER" id="PTHR21403:SF8">
    <property type="entry name" value="ATP PHOSPHORIBOSYLTRANSFERASE"/>
    <property type="match status" value="1"/>
</dbReference>
<evidence type="ECO:0000256" key="2">
    <source>
        <dbReference type="ARBA" id="ARBA00001946"/>
    </source>
</evidence>
<comment type="pathway">
    <text evidence="4 18">Amino-acid biosynthesis; L-histidine biosynthesis; L-histidine from 5-phospho-alpha-D-ribose 1-diphosphate: step 1/9.</text>
</comment>
<dbReference type="PANTHER" id="PTHR21403">
    <property type="entry name" value="ATP PHOSPHORIBOSYLTRANSFERASE ATP-PRTASE"/>
    <property type="match status" value="1"/>
</dbReference>
<comment type="activity regulation">
    <text evidence="18">Feedback inhibited by histidine.</text>
</comment>
<evidence type="ECO:0000256" key="15">
    <source>
        <dbReference type="ARBA" id="ARBA00022842"/>
    </source>
</evidence>
<dbReference type="InterPro" id="IPR015867">
    <property type="entry name" value="N-reg_PII/ATP_PRibTrfase_C"/>
</dbReference>
<evidence type="ECO:0000313" key="22">
    <source>
        <dbReference type="Proteomes" id="UP000321533"/>
    </source>
</evidence>
<evidence type="ECO:0000313" key="21">
    <source>
        <dbReference type="EMBL" id="QEC69929.1"/>
    </source>
</evidence>
<evidence type="ECO:0000256" key="10">
    <source>
        <dbReference type="ARBA" id="ARBA00022676"/>
    </source>
</evidence>